<keyword evidence="1" id="KW-0805">Transcription regulation</keyword>
<reference evidence="5 6" key="1">
    <citation type="submission" date="2020-08" db="EMBL/GenBank/DDBJ databases">
        <title>Functional genomics of gut bacteria from endangered species of beetles.</title>
        <authorList>
            <person name="Carlos-Shanley C."/>
        </authorList>
    </citation>
    <scope>NUCLEOTIDE SEQUENCE [LARGE SCALE GENOMIC DNA]</scope>
    <source>
        <strain evidence="5 6">S00198</strain>
    </source>
</reference>
<keyword evidence="2 5" id="KW-0238">DNA-binding</keyword>
<dbReference type="Proteomes" id="UP000575083">
    <property type="component" value="Unassembled WGS sequence"/>
</dbReference>
<name>A0A7X0PFE4_9BURK</name>
<organism evidence="5 6">
    <name type="scientific">Acidovorax soli</name>
    <dbReference type="NCBI Taxonomy" id="592050"/>
    <lineage>
        <taxon>Bacteria</taxon>
        <taxon>Pseudomonadati</taxon>
        <taxon>Pseudomonadota</taxon>
        <taxon>Betaproteobacteria</taxon>
        <taxon>Burkholderiales</taxon>
        <taxon>Comamonadaceae</taxon>
        <taxon>Acidovorax</taxon>
    </lineage>
</organism>
<evidence type="ECO:0000259" key="4">
    <source>
        <dbReference type="PROSITE" id="PS50043"/>
    </source>
</evidence>
<dbReference type="Pfam" id="PF03472">
    <property type="entry name" value="Autoind_bind"/>
    <property type="match status" value="1"/>
</dbReference>
<dbReference type="PRINTS" id="PR00038">
    <property type="entry name" value="HTHLUXR"/>
</dbReference>
<dbReference type="GO" id="GO:0003677">
    <property type="term" value="F:DNA binding"/>
    <property type="evidence" value="ECO:0007669"/>
    <property type="project" value="UniProtKB-KW"/>
</dbReference>
<dbReference type="PROSITE" id="PS50043">
    <property type="entry name" value="HTH_LUXR_2"/>
    <property type="match status" value="1"/>
</dbReference>
<feature type="domain" description="HTH luxR-type" evidence="4">
    <location>
        <begin position="175"/>
        <end position="239"/>
    </location>
</feature>
<dbReference type="CDD" id="cd06170">
    <property type="entry name" value="LuxR_C_like"/>
    <property type="match status" value="1"/>
</dbReference>
<dbReference type="PANTHER" id="PTHR44688:SF16">
    <property type="entry name" value="DNA-BINDING TRANSCRIPTIONAL ACTIVATOR DEVR_DOSR"/>
    <property type="match status" value="1"/>
</dbReference>
<dbReference type="InterPro" id="IPR036388">
    <property type="entry name" value="WH-like_DNA-bd_sf"/>
</dbReference>
<dbReference type="InterPro" id="IPR016032">
    <property type="entry name" value="Sig_transdc_resp-reg_C-effctor"/>
</dbReference>
<dbReference type="Gene3D" id="1.10.10.10">
    <property type="entry name" value="Winged helix-like DNA-binding domain superfamily/Winged helix DNA-binding domain"/>
    <property type="match status" value="1"/>
</dbReference>
<dbReference type="GO" id="GO:0006355">
    <property type="term" value="P:regulation of DNA-templated transcription"/>
    <property type="evidence" value="ECO:0007669"/>
    <property type="project" value="InterPro"/>
</dbReference>
<keyword evidence="3" id="KW-0804">Transcription</keyword>
<dbReference type="InterPro" id="IPR036693">
    <property type="entry name" value="TF_LuxR_autoind-bd_dom_sf"/>
</dbReference>
<gene>
    <name evidence="5" type="ORF">HNP48_003140</name>
</gene>
<evidence type="ECO:0000256" key="1">
    <source>
        <dbReference type="ARBA" id="ARBA00023015"/>
    </source>
</evidence>
<evidence type="ECO:0000256" key="3">
    <source>
        <dbReference type="ARBA" id="ARBA00023163"/>
    </source>
</evidence>
<dbReference type="InterPro" id="IPR005143">
    <property type="entry name" value="TF_LuxR_autoind-bd_dom"/>
</dbReference>
<keyword evidence="6" id="KW-1185">Reference proteome</keyword>
<evidence type="ECO:0000313" key="5">
    <source>
        <dbReference type="EMBL" id="MBB6560466.1"/>
    </source>
</evidence>
<proteinExistence type="predicted"/>
<dbReference type="PANTHER" id="PTHR44688">
    <property type="entry name" value="DNA-BINDING TRANSCRIPTIONAL ACTIVATOR DEVR_DOSR"/>
    <property type="match status" value="1"/>
</dbReference>
<dbReference type="AlphaFoldDB" id="A0A7X0PFE4"/>
<dbReference type="Pfam" id="PF00196">
    <property type="entry name" value="GerE"/>
    <property type="match status" value="1"/>
</dbReference>
<evidence type="ECO:0000313" key="6">
    <source>
        <dbReference type="Proteomes" id="UP000575083"/>
    </source>
</evidence>
<dbReference type="SUPFAM" id="SSF75516">
    <property type="entry name" value="Pheromone-binding domain of LuxR-like quorum-sensing transcription factors"/>
    <property type="match status" value="1"/>
</dbReference>
<accession>A0A7X0PFE4</accession>
<dbReference type="InterPro" id="IPR000792">
    <property type="entry name" value="Tscrpt_reg_LuxR_C"/>
</dbReference>
<dbReference type="EMBL" id="JACHLK010000005">
    <property type="protein sequence ID" value="MBB6560466.1"/>
    <property type="molecule type" value="Genomic_DNA"/>
</dbReference>
<comment type="caution">
    <text evidence="5">The sequence shown here is derived from an EMBL/GenBank/DDBJ whole genome shotgun (WGS) entry which is preliminary data.</text>
</comment>
<dbReference type="RefSeq" id="WP_184858492.1">
    <property type="nucleotide sequence ID" value="NZ_JACHLK010000005.1"/>
</dbReference>
<sequence length="246" mass="26978">MDLTLAPFRESLEQLLHSPDLPRLHAGVQRLAQALGFEHFIYALRVPEHFAQSSVLLVDGYPPGWTGHYMAQALHVHDPVLRYCSRSILPVLWHQLPGEGMGPAAARVMGEAAEHGLRTGLSVPLHTPHGEVGILSGTVSRVGAGARADMAQVQAHAHLLASHVHEAMRRLAPMPLTRPTLSPREQQCLRWAADGKTSWEISCLLHISERTANFHLQAIAQKLGVFSRQHAIARALLLGLIQPSPF</sequence>
<protein>
    <submittedName>
        <fullName evidence="5">DNA-binding CsgD family transcriptional regulator</fullName>
    </submittedName>
</protein>
<dbReference type="SUPFAM" id="SSF46894">
    <property type="entry name" value="C-terminal effector domain of the bipartite response regulators"/>
    <property type="match status" value="1"/>
</dbReference>
<dbReference type="Gene3D" id="3.30.450.80">
    <property type="entry name" value="Transcription factor LuxR-like, autoinducer-binding domain"/>
    <property type="match status" value="1"/>
</dbReference>
<evidence type="ECO:0000256" key="2">
    <source>
        <dbReference type="ARBA" id="ARBA00023125"/>
    </source>
</evidence>
<dbReference type="SMART" id="SM00421">
    <property type="entry name" value="HTH_LUXR"/>
    <property type="match status" value="1"/>
</dbReference>